<protein>
    <submittedName>
        <fullName evidence="1">Uncharacterized protein</fullName>
    </submittedName>
</protein>
<evidence type="ECO:0000313" key="2">
    <source>
        <dbReference type="Proteomes" id="UP000218785"/>
    </source>
</evidence>
<dbReference type="Proteomes" id="UP000218785">
    <property type="component" value="Chromosome"/>
</dbReference>
<evidence type="ECO:0000313" key="1">
    <source>
        <dbReference type="EMBL" id="BAZ02261.1"/>
    </source>
</evidence>
<name>A0A1Z4N961_9CYAN</name>
<organism evidence="1 2">
    <name type="scientific">Tolypothrix tenuis PCC 7101</name>
    <dbReference type="NCBI Taxonomy" id="231146"/>
    <lineage>
        <taxon>Bacteria</taxon>
        <taxon>Bacillati</taxon>
        <taxon>Cyanobacteriota</taxon>
        <taxon>Cyanophyceae</taxon>
        <taxon>Nostocales</taxon>
        <taxon>Tolypothrichaceae</taxon>
        <taxon>Tolypothrix</taxon>
    </lineage>
</organism>
<reference evidence="1 2" key="1">
    <citation type="submission" date="2017-06" db="EMBL/GenBank/DDBJ databases">
        <title>Genome sequencing of cyanobaciteial culture collection at National Institute for Environmental Studies (NIES).</title>
        <authorList>
            <person name="Hirose Y."/>
            <person name="Shimura Y."/>
            <person name="Fujisawa T."/>
            <person name="Nakamura Y."/>
            <person name="Kawachi M."/>
        </authorList>
    </citation>
    <scope>NUCLEOTIDE SEQUENCE [LARGE SCALE GENOMIC DNA]</scope>
    <source>
        <strain evidence="1 2">NIES-37</strain>
    </source>
</reference>
<dbReference type="EMBL" id="AP018248">
    <property type="protein sequence ID" value="BAZ02261.1"/>
    <property type="molecule type" value="Genomic_DNA"/>
</dbReference>
<dbReference type="KEGG" id="ttq:NIES37_62730"/>
<proteinExistence type="predicted"/>
<dbReference type="AlphaFoldDB" id="A0A1Z4N961"/>
<sequence length="57" mass="6731">MTEYKPWSVLFYNSGLIRQEIARYSLRGDAETHAQNLRRMMRTAKVEVVFNQPVATR</sequence>
<dbReference type="RefSeq" id="WP_190445652.1">
    <property type="nucleotide sequence ID" value="NZ_CAWNJS010000001.1"/>
</dbReference>
<keyword evidence="2" id="KW-1185">Reference proteome</keyword>
<gene>
    <name evidence="1" type="ORF">NIES37_62730</name>
</gene>
<accession>A0A1Z4N961</accession>